<dbReference type="Proteomes" id="UP000002279">
    <property type="component" value="Chromosome 20"/>
</dbReference>
<evidence type="ECO:0000256" key="5">
    <source>
        <dbReference type="SAM" id="Phobius"/>
    </source>
</evidence>
<gene>
    <name evidence="7" type="primary">VSTM5</name>
</gene>
<dbReference type="GeneID" id="100082529"/>
<dbReference type="AlphaFoldDB" id="A0A6I8N178"/>
<evidence type="ECO:0000313" key="7">
    <source>
        <dbReference type="Ensembl" id="ENSOANP00000034828.1"/>
    </source>
</evidence>
<keyword evidence="4" id="KW-0325">Glycoprotein</keyword>
<sequence>MRRVGVRLGRGGGRGVLLGVLSLCLAAGRCLHSREVSLYIPHSTVNATVDENILLSVDYSCQRSPTIEWTYTSSWGMQKIVTWRPGAPPNISRSYQDRVCTYDNGSILLLSVGVRDTGYYVVTVTEDFGDTRLGTIVLNVNEILYEDLHFVAVFLALLTAMSAVLISLMWVCNKCAYKFRTTRKRRLKESTTEEIELQTIEC</sequence>
<evidence type="ECO:0000256" key="3">
    <source>
        <dbReference type="ARBA" id="ARBA00023136"/>
    </source>
</evidence>
<comment type="subcellular location">
    <subcellularLocation>
        <location evidence="1">Membrane</location>
    </subcellularLocation>
</comment>
<reference evidence="7" key="2">
    <citation type="submission" date="2025-08" db="UniProtKB">
        <authorList>
            <consortium name="Ensembl"/>
        </authorList>
    </citation>
    <scope>IDENTIFICATION</scope>
    <source>
        <strain evidence="7">Glennie</strain>
    </source>
</reference>
<reference evidence="7" key="3">
    <citation type="submission" date="2025-09" db="UniProtKB">
        <authorList>
            <consortium name="Ensembl"/>
        </authorList>
    </citation>
    <scope>IDENTIFICATION</scope>
    <source>
        <strain evidence="7">Glennie</strain>
    </source>
</reference>
<evidence type="ECO:0000256" key="6">
    <source>
        <dbReference type="SAM" id="SignalP"/>
    </source>
</evidence>
<accession>A0A6I8N178</accession>
<dbReference type="OrthoDB" id="9933251at2759"/>
<feature type="chain" id="PRO_5026062448" evidence="6">
    <location>
        <begin position="27"/>
        <end position="202"/>
    </location>
</feature>
<feature type="transmembrane region" description="Helical" evidence="5">
    <location>
        <begin position="148"/>
        <end position="171"/>
    </location>
</feature>
<dbReference type="Bgee" id="ENSOANG00000045898">
    <property type="expression patterns" value="Expressed in endometrium and 7 other cell types or tissues"/>
</dbReference>
<keyword evidence="3 5" id="KW-0472">Membrane</keyword>
<name>A0A6I8N178_ORNAN</name>
<dbReference type="Ensembl" id="ENSOANT00000071544.1">
    <property type="protein sequence ID" value="ENSOANP00000034828.1"/>
    <property type="gene ID" value="ENSOANG00000045898.1"/>
</dbReference>
<dbReference type="InterPro" id="IPR015631">
    <property type="entry name" value="CD2/SLAM_rcpt"/>
</dbReference>
<dbReference type="SUPFAM" id="SSF48726">
    <property type="entry name" value="Immunoglobulin"/>
    <property type="match status" value="1"/>
</dbReference>
<dbReference type="RefSeq" id="XP_028903621.1">
    <property type="nucleotide sequence ID" value="XM_029047788.1"/>
</dbReference>
<reference evidence="7 8" key="1">
    <citation type="journal article" date="2008" name="Nature">
        <title>Genome analysis of the platypus reveals unique signatures of evolution.</title>
        <authorList>
            <person name="Warren W.C."/>
            <person name="Hillier L.W."/>
            <person name="Marshall Graves J.A."/>
            <person name="Birney E."/>
            <person name="Ponting C.P."/>
            <person name="Grutzner F."/>
            <person name="Belov K."/>
            <person name="Miller W."/>
            <person name="Clarke L."/>
            <person name="Chinwalla A.T."/>
            <person name="Yang S.P."/>
            <person name="Heger A."/>
            <person name="Locke D.P."/>
            <person name="Miethke P."/>
            <person name="Waters P.D."/>
            <person name="Veyrunes F."/>
            <person name="Fulton L."/>
            <person name="Fulton B."/>
            <person name="Graves T."/>
            <person name="Wallis J."/>
            <person name="Puente X.S."/>
            <person name="Lopez-Otin C."/>
            <person name="Ordonez G.R."/>
            <person name="Eichler E.E."/>
            <person name="Chen L."/>
            <person name="Cheng Z."/>
            <person name="Deakin J.E."/>
            <person name="Alsop A."/>
            <person name="Thompson K."/>
            <person name="Kirby P."/>
            <person name="Papenfuss A.T."/>
            <person name="Wakefield M.J."/>
            <person name="Olender T."/>
            <person name="Lancet D."/>
            <person name="Huttley G.A."/>
            <person name="Smit A.F."/>
            <person name="Pask A."/>
            <person name="Temple-Smith P."/>
            <person name="Batzer M.A."/>
            <person name="Walker J.A."/>
            <person name="Konkel M.K."/>
            <person name="Harris R.S."/>
            <person name="Whittington C.M."/>
            <person name="Wong E.S."/>
            <person name="Gemmell N.J."/>
            <person name="Buschiazzo E."/>
            <person name="Vargas Jentzsch I.M."/>
            <person name="Merkel A."/>
            <person name="Schmitz J."/>
            <person name="Zemann A."/>
            <person name="Churakov G."/>
            <person name="Kriegs J.O."/>
            <person name="Brosius J."/>
            <person name="Murchison E.P."/>
            <person name="Sachidanandam R."/>
            <person name="Smith C."/>
            <person name="Hannon G.J."/>
            <person name="Tsend-Ayush E."/>
            <person name="McMillan D."/>
            <person name="Attenborough R."/>
            <person name="Rens W."/>
            <person name="Ferguson-Smith M."/>
            <person name="Lefevre C.M."/>
            <person name="Sharp J.A."/>
            <person name="Nicholas K.R."/>
            <person name="Ray D.A."/>
            <person name="Kube M."/>
            <person name="Reinhardt R."/>
            <person name="Pringle T.H."/>
            <person name="Taylor J."/>
            <person name="Jones R.C."/>
            <person name="Nixon B."/>
            <person name="Dacheux J.L."/>
            <person name="Niwa H."/>
            <person name="Sekita Y."/>
            <person name="Huang X."/>
            <person name="Stark A."/>
            <person name="Kheradpour P."/>
            <person name="Kellis M."/>
            <person name="Flicek P."/>
            <person name="Chen Y."/>
            <person name="Webber C."/>
            <person name="Hardison R."/>
            <person name="Nelson J."/>
            <person name="Hallsworth-Pepin K."/>
            <person name="Delehaunty K."/>
            <person name="Markovic C."/>
            <person name="Minx P."/>
            <person name="Feng Y."/>
            <person name="Kremitzki C."/>
            <person name="Mitreva M."/>
            <person name="Glasscock J."/>
            <person name="Wylie T."/>
            <person name="Wohldmann P."/>
            <person name="Thiru P."/>
            <person name="Nhan M.N."/>
            <person name="Pohl C.S."/>
            <person name="Smith S.M."/>
            <person name="Hou S."/>
            <person name="Nefedov M."/>
            <person name="de Jong P.J."/>
            <person name="Renfree M.B."/>
            <person name="Mardis E.R."/>
            <person name="Wilson R.K."/>
        </authorList>
    </citation>
    <scope>NUCLEOTIDE SEQUENCE [LARGE SCALE GENOMIC DNA]</scope>
    <source>
        <strain evidence="7 8">Glennie</strain>
    </source>
</reference>
<keyword evidence="5" id="KW-0812">Transmembrane</keyword>
<dbReference type="Gene3D" id="2.60.40.10">
    <property type="entry name" value="Immunoglobulins"/>
    <property type="match status" value="1"/>
</dbReference>
<dbReference type="PANTHER" id="PTHR12080:SF93">
    <property type="entry name" value="V-SET AND TRANSMEMBRANE DOMAIN-CONTAINING PROTEIN 5"/>
    <property type="match status" value="1"/>
</dbReference>
<evidence type="ECO:0000256" key="2">
    <source>
        <dbReference type="ARBA" id="ARBA00022729"/>
    </source>
</evidence>
<evidence type="ECO:0000256" key="1">
    <source>
        <dbReference type="ARBA" id="ARBA00004370"/>
    </source>
</evidence>
<evidence type="ECO:0000313" key="8">
    <source>
        <dbReference type="Proteomes" id="UP000002279"/>
    </source>
</evidence>
<evidence type="ECO:0000256" key="4">
    <source>
        <dbReference type="ARBA" id="ARBA00023180"/>
    </source>
</evidence>
<dbReference type="GeneTree" id="ENSGT01130000278319"/>
<dbReference type="KEGG" id="oaa:100082529"/>
<proteinExistence type="predicted"/>
<dbReference type="InterPro" id="IPR013783">
    <property type="entry name" value="Ig-like_fold"/>
</dbReference>
<protein>
    <submittedName>
        <fullName evidence="7">V-set and transmembrane domain containing 5</fullName>
    </submittedName>
</protein>
<dbReference type="GO" id="GO:0016020">
    <property type="term" value="C:membrane"/>
    <property type="evidence" value="ECO:0007669"/>
    <property type="project" value="UniProtKB-SubCell"/>
</dbReference>
<dbReference type="CTD" id="387804"/>
<keyword evidence="8" id="KW-1185">Reference proteome</keyword>
<keyword evidence="2 6" id="KW-0732">Signal</keyword>
<organism evidence="7 8">
    <name type="scientific">Ornithorhynchus anatinus</name>
    <name type="common">Duckbill platypus</name>
    <dbReference type="NCBI Taxonomy" id="9258"/>
    <lineage>
        <taxon>Eukaryota</taxon>
        <taxon>Metazoa</taxon>
        <taxon>Chordata</taxon>
        <taxon>Craniata</taxon>
        <taxon>Vertebrata</taxon>
        <taxon>Euteleostomi</taxon>
        <taxon>Mammalia</taxon>
        <taxon>Monotremata</taxon>
        <taxon>Ornithorhynchidae</taxon>
        <taxon>Ornithorhynchus</taxon>
    </lineage>
</organism>
<feature type="signal peptide" evidence="6">
    <location>
        <begin position="1"/>
        <end position="26"/>
    </location>
</feature>
<dbReference type="PANTHER" id="PTHR12080">
    <property type="entry name" value="SIGNALING LYMPHOCYTIC ACTIVATION MOLECULE"/>
    <property type="match status" value="1"/>
</dbReference>
<keyword evidence="5" id="KW-1133">Transmembrane helix</keyword>
<dbReference type="InterPro" id="IPR036179">
    <property type="entry name" value="Ig-like_dom_sf"/>
</dbReference>